<keyword evidence="5" id="KW-1185">Reference proteome</keyword>
<dbReference type="PANTHER" id="PTHR11461:SF340">
    <property type="entry name" value="SERPIN DOMAIN-CONTAINING PROTEIN"/>
    <property type="match status" value="1"/>
</dbReference>
<dbReference type="GO" id="GO:0005615">
    <property type="term" value="C:extracellular space"/>
    <property type="evidence" value="ECO:0007669"/>
    <property type="project" value="InterPro"/>
</dbReference>
<dbReference type="GO" id="GO:0004867">
    <property type="term" value="F:serine-type endopeptidase inhibitor activity"/>
    <property type="evidence" value="ECO:0007669"/>
    <property type="project" value="InterPro"/>
</dbReference>
<comment type="caution">
    <text evidence="4">The sequence shown here is derived from an EMBL/GenBank/DDBJ whole genome shotgun (WGS) entry which is preliminary data.</text>
</comment>
<dbReference type="InterPro" id="IPR000215">
    <property type="entry name" value="Serpin_fam"/>
</dbReference>
<name>A0A9Q0FKK2_9ROSI</name>
<proteinExistence type="inferred from homology"/>
<protein>
    <recommendedName>
        <fullName evidence="3">Serpin domain-containing protein</fullName>
    </recommendedName>
</protein>
<dbReference type="AlphaFoldDB" id="A0A9Q0FKK2"/>
<reference evidence="4" key="1">
    <citation type="submission" date="2022-02" db="EMBL/GenBank/DDBJ databases">
        <authorList>
            <person name="Henning P.M."/>
            <person name="McCubbin A.G."/>
            <person name="Shore J.S."/>
        </authorList>
    </citation>
    <scope>NUCLEOTIDE SEQUENCE</scope>
    <source>
        <strain evidence="4">F60SS</strain>
        <tissue evidence="4">Leaves</tissue>
    </source>
</reference>
<dbReference type="InterPro" id="IPR042185">
    <property type="entry name" value="Serpin_sf_2"/>
</dbReference>
<evidence type="ECO:0000256" key="1">
    <source>
        <dbReference type="ARBA" id="ARBA00009500"/>
    </source>
</evidence>
<gene>
    <name evidence="4" type="ORF">Tsubulata_019265</name>
</gene>
<dbReference type="Gene3D" id="3.30.497.10">
    <property type="entry name" value="Antithrombin, subunit I, domain 2"/>
    <property type="match status" value="1"/>
</dbReference>
<dbReference type="Proteomes" id="UP001141552">
    <property type="component" value="Unassembled WGS sequence"/>
</dbReference>
<dbReference type="InterPro" id="IPR023796">
    <property type="entry name" value="Serpin_dom"/>
</dbReference>
<dbReference type="InterPro" id="IPR023795">
    <property type="entry name" value="Serpin_CS"/>
</dbReference>
<dbReference type="Pfam" id="PF00079">
    <property type="entry name" value="Serpin"/>
    <property type="match status" value="1"/>
</dbReference>
<dbReference type="CDD" id="cd02043">
    <property type="entry name" value="serpinP_plants"/>
    <property type="match status" value="1"/>
</dbReference>
<dbReference type="SUPFAM" id="SSF56574">
    <property type="entry name" value="Serpins"/>
    <property type="match status" value="1"/>
</dbReference>
<feature type="domain" description="Serpin" evidence="3">
    <location>
        <begin position="10"/>
        <end position="407"/>
    </location>
</feature>
<evidence type="ECO:0000256" key="2">
    <source>
        <dbReference type="RuleBase" id="RU000411"/>
    </source>
</evidence>
<sequence length="411" mass="46631">MDFCLRLGTTEILKGIKKDTKKNIVFSCQLLHFLGSPNIDDLNTRSSRMISLATTKTVAEEDSGNGNNSPWERTTASAIGNDQSRAKAKAVDLGKKGVTLTFADGIWIDRQYPLKRSFQKMAKNVYRTEAKAVDFKTQAEQVEKEINLWAETETNGLIKELIKPGRFCQNPPAIVHANALYFKGAWDDPFEPSSSDMKFHLLDGGTIWVPFLFGNHRYEYYGSFETFKVLRLPYGTGNDVDKRFSMYIFLPNRSNGLQDMIQEFNSDPGLFHKRTKLEKVDIAWLRIPKFKFSNTFTLSETMKELGLTLPFQMGGGPTGMVDWELVNCPNAQYMLKISFIIQKSFIEVNEDGTEAAACDESDDDMGYCLEELPKPKPLHFVADHPFMFMIKEDMSDTVFFTGAVLNPLEQN</sequence>
<dbReference type="InterPro" id="IPR042178">
    <property type="entry name" value="Serpin_sf_1"/>
</dbReference>
<organism evidence="4 5">
    <name type="scientific">Turnera subulata</name>
    <dbReference type="NCBI Taxonomy" id="218843"/>
    <lineage>
        <taxon>Eukaryota</taxon>
        <taxon>Viridiplantae</taxon>
        <taxon>Streptophyta</taxon>
        <taxon>Embryophyta</taxon>
        <taxon>Tracheophyta</taxon>
        <taxon>Spermatophyta</taxon>
        <taxon>Magnoliopsida</taxon>
        <taxon>eudicotyledons</taxon>
        <taxon>Gunneridae</taxon>
        <taxon>Pentapetalae</taxon>
        <taxon>rosids</taxon>
        <taxon>fabids</taxon>
        <taxon>Malpighiales</taxon>
        <taxon>Passifloraceae</taxon>
        <taxon>Turnera</taxon>
    </lineage>
</organism>
<dbReference type="Gene3D" id="2.30.39.10">
    <property type="entry name" value="Alpha-1-antitrypsin, domain 1"/>
    <property type="match status" value="1"/>
</dbReference>
<dbReference type="SMART" id="SM00093">
    <property type="entry name" value="SERPIN"/>
    <property type="match status" value="1"/>
</dbReference>
<evidence type="ECO:0000313" key="5">
    <source>
        <dbReference type="Proteomes" id="UP001141552"/>
    </source>
</evidence>
<comment type="similarity">
    <text evidence="1 2">Belongs to the serpin family.</text>
</comment>
<dbReference type="PANTHER" id="PTHR11461">
    <property type="entry name" value="SERINE PROTEASE INHIBITOR, SERPIN"/>
    <property type="match status" value="1"/>
</dbReference>
<dbReference type="PROSITE" id="PS00284">
    <property type="entry name" value="SERPIN"/>
    <property type="match status" value="1"/>
</dbReference>
<accession>A0A9Q0FKK2</accession>
<dbReference type="EMBL" id="JAKUCV010004998">
    <property type="protein sequence ID" value="KAJ4833202.1"/>
    <property type="molecule type" value="Genomic_DNA"/>
</dbReference>
<dbReference type="OrthoDB" id="1063785at2759"/>
<evidence type="ECO:0000259" key="3">
    <source>
        <dbReference type="SMART" id="SM00093"/>
    </source>
</evidence>
<reference evidence="4" key="2">
    <citation type="journal article" date="2023" name="Plants (Basel)">
        <title>Annotation of the Turnera subulata (Passifloraceae) Draft Genome Reveals the S-Locus Evolved after the Divergence of Turneroideae from Passifloroideae in a Stepwise Manner.</title>
        <authorList>
            <person name="Henning P.M."/>
            <person name="Roalson E.H."/>
            <person name="Mir W."/>
            <person name="McCubbin A.G."/>
            <person name="Shore J.S."/>
        </authorList>
    </citation>
    <scope>NUCLEOTIDE SEQUENCE</scope>
    <source>
        <strain evidence="4">F60SS</strain>
    </source>
</reference>
<dbReference type="InterPro" id="IPR036186">
    <property type="entry name" value="Serpin_sf"/>
</dbReference>
<evidence type="ECO:0000313" key="4">
    <source>
        <dbReference type="EMBL" id="KAJ4833202.1"/>
    </source>
</evidence>